<evidence type="ECO:0000313" key="7">
    <source>
        <dbReference type="Proteomes" id="UP000318995"/>
    </source>
</evidence>
<keyword evidence="7" id="KW-1185">Reference proteome</keyword>
<keyword evidence="5" id="KW-0411">Iron-sulfur</keyword>
<dbReference type="Gene3D" id="3.50.50.60">
    <property type="entry name" value="FAD/NAD(P)-binding domain"/>
    <property type="match status" value="1"/>
</dbReference>
<dbReference type="PRINTS" id="PR00411">
    <property type="entry name" value="PNDRDTASEI"/>
</dbReference>
<evidence type="ECO:0000313" key="6">
    <source>
        <dbReference type="EMBL" id="TWT40113.1"/>
    </source>
</evidence>
<keyword evidence="3" id="KW-0560">Oxidoreductase</keyword>
<dbReference type="InterPro" id="IPR036188">
    <property type="entry name" value="FAD/NAD-bd_sf"/>
</dbReference>
<dbReference type="Proteomes" id="UP000318995">
    <property type="component" value="Unassembled WGS sequence"/>
</dbReference>
<evidence type="ECO:0000256" key="3">
    <source>
        <dbReference type="ARBA" id="ARBA00023002"/>
    </source>
</evidence>
<dbReference type="GO" id="GO:0046872">
    <property type="term" value="F:metal ion binding"/>
    <property type="evidence" value="ECO:0007669"/>
    <property type="project" value="UniProtKB-KW"/>
</dbReference>
<dbReference type="PANTHER" id="PTHR43498">
    <property type="entry name" value="FERREDOXIN:COB-COM HETERODISULFIDE REDUCTASE SUBUNIT A"/>
    <property type="match status" value="1"/>
</dbReference>
<evidence type="ECO:0000256" key="5">
    <source>
        <dbReference type="ARBA" id="ARBA00023014"/>
    </source>
</evidence>
<dbReference type="EMBL" id="SJPH01000014">
    <property type="protein sequence ID" value="TWT40113.1"/>
    <property type="molecule type" value="Genomic_DNA"/>
</dbReference>
<proteinExistence type="predicted"/>
<accession>A0A5C5VQ01</accession>
<dbReference type="Pfam" id="PF12831">
    <property type="entry name" value="FAD_oxidored"/>
    <property type="match status" value="1"/>
</dbReference>
<keyword evidence="2" id="KW-0479">Metal-binding</keyword>
<evidence type="ECO:0000256" key="2">
    <source>
        <dbReference type="ARBA" id="ARBA00022723"/>
    </source>
</evidence>
<dbReference type="GO" id="GO:0016491">
    <property type="term" value="F:oxidoreductase activity"/>
    <property type="evidence" value="ECO:0007669"/>
    <property type="project" value="UniProtKB-KW"/>
</dbReference>
<dbReference type="OrthoDB" id="615715at2"/>
<evidence type="ECO:0000256" key="4">
    <source>
        <dbReference type="ARBA" id="ARBA00023004"/>
    </source>
</evidence>
<keyword evidence="1" id="KW-0004">4Fe-4S</keyword>
<dbReference type="GO" id="GO:0051539">
    <property type="term" value="F:4 iron, 4 sulfur cluster binding"/>
    <property type="evidence" value="ECO:0007669"/>
    <property type="project" value="UniProtKB-KW"/>
</dbReference>
<organism evidence="6 7">
    <name type="scientific">Botrimarina hoheduenensis</name>
    <dbReference type="NCBI Taxonomy" id="2528000"/>
    <lineage>
        <taxon>Bacteria</taxon>
        <taxon>Pseudomonadati</taxon>
        <taxon>Planctomycetota</taxon>
        <taxon>Planctomycetia</taxon>
        <taxon>Pirellulales</taxon>
        <taxon>Lacipirellulaceae</taxon>
        <taxon>Botrimarina</taxon>
    </lineage>
</organism>
<reference evidence="6 7" key="1">
    <citation type="submission" date="2019-02" db="EMBL/GenBank/DDBJ databases">
        <title>Deep-cultivation of Planctomycetes and their phenomic and genomic characterization uncovers novel biology.</title>
        <authorList>
            <person name="Wiegand S."/>
            <person name="Jogler M."/>
            <person name="Boedeker C."/>
            <person name="Pinto D."/>
            <person name="Vollmers J."/>
            <person name="Rivas-Marin E."/>
            <person name="Kohn T."/>
            <person name="Peeters S.H."/>
            <person name="Heuer A."/>
            <person name="Rast P."/>
            <person name="Oberbeckmann S."/>
            <person name="Bunk B."/>
            <person name="Jeske O."/>
            <person name="Meyerdierks A."/>
            <person name="Storesund J.E."/>
            <person name="Kallscheuer N."/>
            <person name="Luecker S."/>
            <person name="Lage O.M."/>
            <person name="Pohl T."/>
            <person name="Merkel B.J."/>
            <person name="Hornburger P."/>
            <person name="Mueller R.-W."/>
            <person name="Bruemmer F."/>
            <person name="Labrenz M."/>
            <person name="Spormann A.M."/>
            <person name="Op Den Camp H."/>
            <person name="Overmann J."/>
            <person name="Amann R."/>
            <person name="Jetten M.S.M."/>
            <person name="Mascher T."/>
            <person name="Medema M.H."/>
            <person name="Devos D.P."/>
            <person name="Kaster A.-K."/>
            <person name="Ovreas L."/>
            <person name="Rohde M."/>
            <person name="Galperin M.Y."/>
            <person name="Jogler C."/>
        </authorList>
    </citation>
    <scope>NUCLEOTIDE SEQUENCE [LARGE SCALE GENOMIC DNA]</scope>
    <source>
        <strain evidence="6 7">Pla111</strain>
    </source>
</reference>
<dbReference type="PANTHER" id="PTHR43498:SF1">
    <property type="entry name" value="COB--COM HETERODISULFIDE REDUCTASE IRON-SULFUR SUBUNIT A"/>
    <property type="match status" value="1"/>
</dbReference>
<protein>
    <submittedName>
        <fullName evidence="6">Putative FAD-binding dehydrogenase</fullName>
    </submittedName>
</protein>
<dbReference type="InterPro" id="IPR039650">
    <property type="entry name" value="HdrA-like"/>
</dbReference>
<keyword evidence="4" id="KW-0408">Iron</keyword>
<comment type="caution">
    <text evidence="6">The sequence shown here is derived from an EMBL/GenBank/DDBJ whole genome shotgun (WGS) entry which is preliminary data.</text>
</comment>
<dbReference type="SUPFAM" id="SSF51905">
    <property type="entry name" value="FAD/NAD(P)-binding domain"/>
    <property type="match status" value="1"/>
</dbReference>
<gene>
    <name evidence="6" type="ORF">Pla111_34420</name>
</gene>
<sequence length="692" mass="75981">MRERDCHFAVVRCLAVCAWLLSADRGTAYATVSEDSSDPCLAIQSDTVAGQYDVVVVGAGTGGISAALQAARLGASVLLVEPTDWIGGQLAAAGVTSMDEGYPPRHHLRERGIYGEFWRRSTAFYKAIGKSNDTCAVSEDHFAVEPNVARRIFTQMIDDTRLTPIATGTHATLDVLLRASVTKLSRVGQTVTGVEIERQADGVSKTHRVSSKVVIDATEYGDMIPLAGAAYRVGILLSTRDHVGNALDYPVQPNTWTAVIKQYPDGVPTDLQVNSPPPGYDPSVISPFLSVEGDGAWRKPWNWERMLKYRGMPDSTSRFSVRNGAGLALTRTHVNFAPNDQAFDVGDIEDAESRAGAEALALQRTLAVLYYARHVMGVEDWSVANDVGYDSPYNRNRVDTLIERRPNLAPFRDVLYHFPVIPYVRESRRIVGVETLTATQLRRKKPSLPKHFSTAVAIGDYPVDVHGEHHDRGRQVELDLDEPEDLPKKWIQWGYGPFQIPFESFLPELVDGFLPAEKNLSQSRLASGATRLQPVTMLTGQAAGAIAGIAVQRRVPPRDVPAAAVQSALLDAGSTLSLRRHNDVPHGTELWKAVQLASLYQVYEVEDELFRERAKISEESFKGTLSRLAVLREPSETALDIHWKEAILASRTRGELVRAVAHAIVAESASVEAVRFSSPPFNGNRIYEGSAQ</sequence>
<name>A0A5C5VQ01_9BACT</name>
<evidence type="ECO:0000256" key="1">
    <source>
        <dbReference type="ARBA" id="ARBA00022485"/>
    </source>
</evidence>
<dbReference type="AlphaFoldDB" id="A0A5C5VQ01"/>